<evidence type="ECO:0000313" key="11">
    <source>
        <dbReference type="Proteomes" id="UP000576152"/>
    </source>
</evidence>
<dbReference type="Proteomes" id="UP000576152">
    <property type="component" value="Unassembled WGS sequence"/>
</dbReference>
<keyword evidence="2" id="KW-1003">Cell membrane</keyword>
<dbReference type="InterPro" id="IPR027417">
    <property type="entry name" value="P-loop_NTPase"/>
</dbReference>
<dbReference type="GO" id="GO:0005524">
    <property type="term" value="F:ATP binding"/>
    <property type="evidence" value="ECO:0007669"/>
    <property type="project" value="UniProtKB-KW"/>
</dbReference>
<keyword evidence="8" id="KW-0472">Membrane</keyword>
<feature type="domain" description="ABC transporter" evidence="9">
    <location>
        <begin position="260"/>
        <end position="502"/>
    </location>
</feature>
<evidence type="ECO:0000256" key="5">
    <source>
        <dbReference type="ARBA" id="ARBA00022741"/>
    </source>
</evidence>
<evidence type="ECO:0000256" key="8">
    <source>
        <dbReference type="ARBA" id="ARBA00023136"/>
    </source>
</evidence>
<dbReference type="Gene3D" id="3.40.50.300">
    <property type="entry name" value="P-loop containing nucleotide triphosphate hydrolases"/>
    <property type="match status" value="2"/>
</dbReference>
<dbReference type="CDD" id="cd03215">
    <property type="entry name" value="ABC_Carb_Monos_II"/>
    <property type="match status" value="1"/>
</dbReference>
<evidence type="ECO:0000256" key="1">
    <source>
        <dbReference type="ARBA" id="ARBA00022448"/>
    </source>
</evidence>
<dbReference type="RefSeq" id="WP_183474508.1">
    <property type="nucleotide sequence ID" value="NZ_JACIBX010000010.1"/>
</dbReference>
<evidence type="ECO:0000256" key="6">
    <source>
        <dbReference type="ARBA" id="ARBA00022840"/>
    </source>
</evidence>
<dbReference type="PANTHER" id="PTHR43790:SF3">
    <property type="entry name" value="D-ALLOSE IMPORT ATP-BINDING PROTEIN ALSA-RELATED"/>
    <property type="match status" value="1"/>
</dbReference>
<dbReference type="Pfam" id="PF00005">
    <property type="entry name" value="ABC_tran"/>
    <property type="match status" value="2"/>
</dbReference>
<evidence type="ECO:0000256" key="4">
    <source>
        <dbReference type="ARBA" id="ARBA00022737"/>
    </source>
</evidence>
<evidence type="ECO:0000256" key="3">
    <source>
        <dbReference type="ARBA" id="ARBA00022597"/>
    </source>
</evidence>
<keyword evidence="4" id="KW-0677">Repeat</keyword>
<evidence type="ECO:0000259" key="9">
    <source>
        <dbReference type="PROSITE" id="PS50893"/>
    </source>
</evidence>
<dbReference type="PANTHER" id="PTHR43790">
    <property type="entry name" value="CARBOHYDRATE TRANSPORT ATP-BINDING PROTEIN MG119-RELATED"/>
    <property type="match status" value="1"/>
</dbReference>
<dbReference type="SUPFAM" id="SSF52540">
    <property type="entry name" value="P-loop containing nucleoside triphosphate hydrolases"/>
    <property type="match status" value="2"/>
</dbReference>
<dbReference type="InterPro" id="IPR003593">
    <property type="entry name" value="AAA+_ATPase"/>
</dbReference>
<keyword evidence="11" id="KW-1185">Reference proteome</keyword>
<comment type="caution">
    <text evidence="10">The sequence shown here is derived from an EMBL/GenBank/DDBJ whole genome shotgun (WGS) entry which is preliminary data.</text>
</comment>
<name>A0ABR6HR66_9RHOB</name>
<keyword evidence="7" id="KW-1278">Translocase</keyword>
<keyword evidence="3" id="KW-0762">Sugar transport</keyword>
<organism evidence="10 11">
    <name type="scientific">Limimaricola variabilis</name>
    <dbReference type="NCBI Taxonomy" id="1492771"/>
    <lineage>
        <taxon>Bacteria</taxon>
        <taxon>Pseudomonadati</taxon>
        <taxon>Pseudomonadota</taxon>
        <taxon>Alphaproteobacteria</taxon>
        <taxon>Rhodobacterales</taxon>
        <taxon>Paracoccaceae</taxon>
        <taxon>Limimaricola</taxon>
    </lineage>
</organism>
<dbReference type="PROSITE" id="PS00211">
    <property type="entry name" value="ABC_TRANSPORTER_1"/>
    <property type="match status" value="1"/>
</dbReference>
<protein>
    <submittedName>
        <fullName evidence="10">Ribose transport system ATP-binding protein</fullName>
    </submittedName>
</protein>
<evidence type="ECO:0000256" key="7">
    <source>
        <dbReference type="ARBA" id="ARBA00022967"/>
    </source>
</evidence>
<dbReference type="InterPro" id="IPR017871">
    <property type="entry name" value="ABC_transporter-like_CS"/>
</dbReference>
<dbReference type="InterPro" id="IPR003439">
    <property type="entry name" value="ABC_transporter-like_ATP-bd"/>
</dbReference>
<proteinExistence type="predicted"/>
<evidence type="ECO:0000256" key="2">
    <source>
        <dbReference type="ARBA" id="ARBA00022475"/>
    </source>
</evidence>
<keyword evidence="1" id="KW-0813">Transport</keyword>
<sequence length="503" mass="54360">MSQPDASAVLTLKDVEKTFGPVVALKRMSLTVRPGRVHTLLGENGAGKSTLMKILAGVHAPSAGTITLEGRPFVPLSPQDAAARGLAIVFQELSLCNNLTVAENILATREPAVAGFISDRKLIARARQLVEELGLPVSVTARVADLSIAQRQLVEIAKGLSHDAKVVIFDEPTSSLSDSEAEILFRIIGRLKAQGKAVIYISHRMEEIMRLSDDITVIRDGEYITTVEARETTIDHLIALMVGRRMDEIYPPRIGDGPKLHVAPVLAVKGLTRMGDFEDVSFDLHAGEILGVFGLVGSGRSEVMNALFGMRRASGEIRLDGKPATIGSATEAIRHGIGFVTENRKEQGLVLSHALRPNISMAALPRFSAKGFLKPRDECAEARAEVARLAIRTNSIETITGTLSGGNQQKVVLAKWLATHPRVLILDEPTRGVDVGAKFEIYRIIRQLAAEGTAILMVSSELPEVLGLSDRVMVMSEGQVKTITPREELTPERVMSFATGGQK</sequence>
<dbReference type="SMART" id="SM00382">
    <property type="entry name" value="AAA"/>
    <property type="match status" value="2"/>
</dbReference>
<dbReference type="PROSITE" id="PS50893">
    <property type="entry name" value="ABC_TRANSPORTER_2"/>
    <property type="match status" value="2"/>
</dbReference>
<keyword evidence="5" id="KW-0547">Nucleotide-binding</keyword>
<dbReference type="CDD" id="cd03216">
    <property type="entry name" value="ABC_Carb_Monos_I"/>
    <property type="match status" value="1"/>
</dbReference>
<evidence type="ECO:0000313" key="10">
    <source>
        <dbReference type="EMBL" id="MBB3713047.1"/>
    </source>
</evidence>
<dbReference type="EMBL" id="JACIBX010000010">
    <property type="protein sequence ID" value="MBB3713047.1"/>
    <property type="molecule type" value="Genomic_DNA"/>
</dbReference>
<keyword evidence="6 10" id="KW-0067">ATP-binding</keyword>
<reference evidence="10 11" key="1">
    <citation type="submission" date="2020-08" db="EMBL/GenBank/DDBJ databases">
        <title>Genomic Encyclopedia of Type Strains, Phase III (KMG-III): the genomes of soil and plant-associated and newly described type strains.</title>
        <authorList>
            <person name="Whitman W."/>
        </authorList>
    </citation>
    <scope>NUCLEOTIDE SEQUENCE [LARGE SCALE GENOMIC DNA]</scope>
    <source>
        <strain evidence="10 11">CECT 8572</strain>
    </source>
</reference>
<dbReference type="InterPro" id="IPR050107">
    <property type="entry name" value="ABC_carbohydrate_import_ATPase"/>
</dbReference>
<gene>
    <name evidence="10" type="ORF">FHS00_002648</name>
</gene>
<feature type="domain" description="ABC transporter" evidence="9">
    <location>
        <begin position="10"/>
        <end position="245"/>
    </location>
</feature>
<accession>A0ABR6HR66</accession>